<organism evidence="11 12">
    <name type="scientific">Gemmatimonas groenlandica</name>
    <dbReference type="NCBI Taxonomy" id="2732249"/>
    <lineage>
        <taxon>Bacteria</taxon>
        <taxon>Pseudomonadati</taxon>
        <taxon>Gemmatimonadota</taxon>
        <taxon>Gemmatimonadia</taxon>
        <taxon>Gemmatimonadales</taxon>
        <taxon>Gemmatimonadaceae</taxon>
        <taxon>Gemmatimonas</taxon>
    </lineage>
</organism>
<evidence type="ECO:0000256" key="9">
    <source>
        <dbReference type="SAM" id="Phobius"/>
    </source>
</evidence>
<dbReference type="Gene3D" id="1.10.510.10">
    <property type="entry name" value="Transferase(Phosphotransferase) domain 1"/>
    <property type="match status" value="1"/>
</dbReference>
<dbReference type="EC" id="2.7.11.1" evidence="1"/>
<keyword evidence="9" id="KW-0472">Membrane</keyword>
<keyword evidence="4 7" id="KW-0547">Nucleotide-binding</keyword>
<keyword evidence="9" id="KW-1133">Transmembrane helix</keyword>
<keyword evidence="5 11" id="KW-0418">Kinase</keyword>
<keyword evidence="8" id="KW-0175">Coiled coil</keyword>
<dbReference type="FunFam" id="1.10.510.10:FF:000021">
    <property type="entry name" value="Serine/threonine protein kinase"/>
    <property type="match status" value="1"/>
</dbReference>
<keyword evidence="9" id="KW-0812">Transmembrane</keyword>
<dbReference type="Pfam" id="PF00069">
    <property type="entry name" value="Pkinase"/>
    <property type="match status" value="1"/>
</dbReference>
<evidence type="ECO:0000256" key="8">
    <source>
        <dbReference type="SAM" id="Coils"/>
    </source>
</evidence>
<evidence type="ECO:0000313" key="12">
    <source>
        <dbReference type="Proteomes" id="UP000500938"/>
    </source>
</evidence>
<dbReference type="PANTHER" id="PTHR43289">
    <property type="entry name" value="MITOGEN-ACTIVATED PROTEIN KINASE KINASE KINASE 20-RELATED"/>
    <property type="match status" value="1"/>
</dbReference>
<feature type="transmembrane region" description="Helical" evidence="9">
    <location>
        <begin position="388"/>
        <end position="414"/>
    </location>
</feature>
<evidence type="ECO:0000313" key="11">
    <source>
        <dbReference type="EMBL" id="QJR35774.1"/>
    </source>
</evidence>
<proteinExistence type="predicted"/>
<dbReference type="GO" id="GO:0004674">
    <property type="term" value="F:protein serine/threonine kinase activity"/>
    <property type="evidence" value="ECO:0007669"/>
    <property type="project" value="UniProtKB-KW"/>
</dbReference>
<evidence type="ECO:0000256" key="5">
    <source>
        <dbReference type="ARBA" id="ARBA00022777"/>
    </source>
</evidence>
<dbReference type="Proteomes" id="UP000500938">
    <property type="component" value="Chromosome"/>
</dbReference>
<sequence length="632" mass="67684">MPQLSAPDDLFLAFQTAVAGRYSIDRELGRGGMGVVYLAREVHLDRLVAIKLLPPARASDPMLRDRFLREAQLAAKLSHPHVIPIHAVDVAGDFAYYVMMYVDGETLSQRVQSQGPLGAREASRLLREVAWALGYAHAQGLVHRDVKPENILIERESGRAIVCDFGIAAALGQDLSMDVAVSGTPEFMSPEQALGHEVDARSDLYSLGITAYYALAARLPFTGSSATEVLAKQVTEAPPPLSSLGIAVPRRLAQLVEQCLAKHPNDRPARADALAEALGVAIEQRRELPAALRAFVKRDGRMDGGGTLLGLITALVSAVALSASAGPSAGVVALVSMLALMPAVFGVLAARDLLSRGFAQADLPQAFRVERESAREERAVRQPRWRTLLTRALGATTRVVASTTALITPLAFFGGTSPRLSAVASLALVGTVASIALTITWLGVMQRQRDVDVEFWGAAWTGRFGALAFSAAKRLRGAQRAAPAMTHRATELSLGMAAEQLFETLPASSRAALSDLPSVLKRLQQDAQRLRERLDQLTDAIGHHTHNEDRGVDGLRGERDAVLARLRDAVTALETLRLGLLRLHAGSASLESLTTHLELAADVSAEVDRLVAAQQEVEAALAYPLRPALTPA</sequence>
<evidence type="ECO:0000256" key="6">
    <source>
        <dbReference type="ARBA" id="ARBA00022840"/>
    </source>
</evidence>
<evidence type="ECO:0000256" key="1">
    <source>
        <dbReference type="ARBA" id="ARBA00012513"/>
    </source>
</evidence>
<dbReference type="InterPro" id="IPR017441">
    <property type="entry name" value="Protein_kinase_ATP_BS"/>
</dbReference>
<dbReference type="GO" id="GO:0005524">
    <property type="term" value="F:ATP binding"/>
    <property type="evidence" value="ECO:0007669"/>
    <property type="project" value="UniProtKB-UniRule"/>
</dbReference>
<dbReference type="SUPFAM" id="SSF56112">
    <property type="entry name" value="Protein kinase-like (PK-like)"/>
    <property type="match status" value="1"/>
</dbReference>
<name>A0A6M4IL84_9BACT</name>
<dbReference type="InterPro" id="IPR011009">
    <property type="entry name" value="Kinase-like_dom_sf"/>
</dbReference>
<feature type="transmembrane region" description="Helical" evidence="9">
    <location>
        <begin position="331"/>
        <end position="350"/>
    </location>
</feature>
<dbReference type="CDD" id="cd14014">
    <property type="entry name" value="STKc_PknB_like"/>
    <property type="match status" value="1"/>
</dbReference>
<dbReference type="InterPro" id="IPR008271">
    <property type="entry name" value="Ser/Thr_kinase_AS"/>
</dbReference>
<evidence type="ECO:0000256" key="4">
    <source>
        <dbReference type="ARBA" id="ARBA00022741"/>
    </source>
</evidence>
<keyword evidence="12" id="KW-1185">Reference proteome</keyword>
<evidence type="ECO:0000256" key="3">
    <source>
        <dbReference type="ARBA" id="ARBA00022679"/>
    </source>
</evidence>
<dbReference type="RefSeq" id="WP_171225204.1">
    <property type="nucleotide sequence ID" value="NZ_CP053085.1"/>
</dbReference>
<dbReference type="AlphaFoldDB" id="A0A6M4IL84"/>
<dbReference type="PROSITE" id="PS00107">
    <property type="entry name" value="PROTEIN_KINASE_ATP"/>
    <property type="match status" value="1"/>
</dbReference>
<keyword evidence="2 11" id="KW-0723">Serine/threonine-protein kinase</keyword>
<dbReference type="KEGG" id="ggr:HKW67_09745"/>
<keyword evidence="6 7" id="KW-0067">ATP-binding</keyword>
<accession>A0A6M4IL84</accession>
<dbReference type="EMBL" id="CP053085">
    <property type="protein sequence ID" value="QJR35774.1"/>
    <property type="molecule type" value="Genomic_DNA"/>
</dbReference>
<feature type="transmembrane region" description="Helical" evidence="9">
    <location>
        <begin position="307"/>
        <end position="325"/>
    </location>
</feature>
<feature type="coiled-coil region" evidence="8">
    <location>
        <begin position="520"/>
        <end position="547"/>
    </location>
</feature>
<dbReference type="PANTHER" id="PTHR43289:SF6">
    <property type="entry name" value="SERINE_THREONINE-PROTEIN KINASE NEKL-3"/>
    <property type="match status" value="1"/>
</dbReference>
<gene>
    <name evidence="11" type="ORF">HKW67_09745</name>
</gene>
<dbReference type="PROSITE" id="PS50011">
    <property type="entry name" value="PROTEIN_KINASE_DOM"/>
    <property type="match status" value="1"/>
</dbReference>
<evidence type="ECO:0000256" key="2">
    <source>
        <dbReference type="ARBA" id="ARBA00022527"/>
    </source>
</evidence>
<protein>
    <recommendedName>
        <fullName evidence="1">non-specific serine/threonine protein kinase</fullName>
        <ecNumber evidence="1">2.7.11.1</ecNumber>
    </recommendedName>
</protein>
<evidence type="ECO:0000259" key="10">
    <source>
        <dbReference type="PROSITE" id="PS50011"/>
    </source>
</evidence>
<feature type="domain" description="Protein kinase" evidence="10">
    <location>
        <begin position="22"/>
        <end position="279"/>
    </location>
</feature>
<dbReference type="Gene3D" id="3.30.200.20">
    <property type="entry name" value="Phosphorylase Kinase, domain 1"/>
    <property type="match status" value="1"/>
</dbReference>
<feature type="transmembrane region" description="Helical" evidence="9">
    <location>
        <begin position="420"/>
        <end position="444"/>
    </location>
</feature>
<dbReference type="InterPro" id="IPR000719">
    <property type="entry name" value="Prot_kinase_dom"/>
</dbReference>
<reference evidence="11 12" key="1">
    <citation type="submission" date="2020-05" db="EMBL/GenBank/DDBJ databases">
        <title>Complete genome sequence of Gemmatimonas greenlandica TET16.</title>
        <authorList>
            <person name="Zeng Y."/>
        </authorList>
    </citation>
    <scope>NUCLEOTIDE SEQUENCE [LARGE SCALE GENOMIC DNA]</scope>
    <source>
        <strain evidence="11 12">TET16</strain>
    </source>
</reference>
<keyword evidence="3" id="KW-0808">Transferase</keyword>
<dbReference type="PROSITE" id="PS00108">
    <property type="entry name" value="PROTEIN_KINASE_ST"/>
    <property type="match status" value="1"/>
</dbReference>
<evidence type="ECO:0000256" key="7">
    <source>
        <dbReference type="PROSITE-ProRule" id="PRU10141"/>
    </source>
</evidence>
<dbReference type="SMART" id="SM00220">
    <property type="entry name" value="S_TKc"/>
    <property type="match status" value="1"/>
</dbReference>
<feature type="binding site" evidence="7">
    <location>
        <position position="51"/>
    </location>
    <ligand>
        <name>ATP</name>
        <dbReference type="ChEBI" id="CHEBI:30616"/>
    </ligand>
</feature>